<proteinExistence type="predicted"/>
<comment type="caution">
    <text evidence="1">The sequence shown here is derived from an EMBL/GenBank/DDBJ whole genome shotgun (WGS) entry which is preliminary data.</text>
</comment>
<evidence type="ECO:0008006" key="3">
    <source>
        <dbReference type="Google" id="ProtNLM"/>
    </source>
</evidence>
<protein>
    <recommendedName>
        <fullName evidence="3">Prepilin-type N-terminal cleavage/methylation domain-containing protein</fullName>
    </recommendedName>
</protein>
<dbReference type="AlphaFoldDB" id="A0A927F772"/>
<dbReference type="RefSeq" id="WP_191616840.1">
    <property type="nucleotide sequence ID" value="NZ_JACYFG010000013.1"/>
</dbReference>
<evidence type="ECO:0000313" key="2">
    <source>
        <dbReference type="Proteomes" id="UP000622317"/>
    </source>
</evidence>
<reference evidence="1" key="1">
    <citation type="submission" date="2020-09" db="EMBL/GenBank/DDBJ databases">
        <title>Pelagicoccus enzymogenes sp. nov. with an EPS production, isolated from marine sediment.</title>
        <authorList>
            <person name="Feng X."/>
        </authorList>
    </citation>
    <scope>NUCLEOTIDE SEQUENCE</scope>
    <source>
        <strain evidence="1">NFK12</strain>
    </source>
</reference>
<name>A0A927F772_9BACT</name>
<organism evidence="1 2">
    <name type="scientific">Pelagicoccus enzymogenes</name>
    <dbReference type="NCBI Taxonomy" id="2773457"/>
    <lineage>
        <taxon>Bacteria</taxon>
        <taxon>Pseudomonadati</taxon>
        <taxon>Verrucomicrobiota</taxon>
        <taxon>Opitutia</taxon>
        <taxon>Puniceicoccales</taxon>
        <taxon>Pelagicoccaceae</taxon>
        <taxon>Pelagicoccus</taxon>
    </lineage>
</organism>
<dbReference type="EMBL" id="JACYFG010000013">
    <property type="protein sequence ID" value="MBD5779708.1"/>
    <property type="molecule type" value="Genomic_DNA"/>
</dbReference>
<accession>A0A927F772</accession>
<gene>
    <name evidence="1" type="ORF">IEN85_09395</name>
</gene>
<dbReference type="Proteomes" id="UP000622317">
    <property type="component" value="Unassembled WGS sequence"/>
</dbReference>
<evidence type="ECO:0000313" key="1">
    <source>
        <dbReference type="EMBL" id="MBD5779708.1"/>
    </source>
</evidence>
<sequence length="143" mass="15715">MLEVVVALAMLALIAVPAIGLATMAVGSSKEQMATGAASELKARVDTALRALAGEGVFASGFIPTDGDLSFVGSRDLRFIEIESGALDVDNDRHYRIFVREPEGYSYNSTDPYRIVVYEVIWPYKSDELGERNQLFFATVFRK</sequence>
<keyword evidence="2" id="KW-1185">Reference proteome</keyword>